<reference evidence="2 3" key="1">
    <citation type="journal article" date="2019" name="Commun. Biol.">
        <title>The bagworm genome reveals a unique fibroin gene that provides high tensile strength.</title>
        <authorList>
            <person name="Kono N."/>
            <person name="Nakamura H."/>
            <person name="Ohtoshi R."/>
            <person name="Tomita M."/>
            <person name="Numata K."/>
            <person name="Arakawa K."/>
        </authorList>
    </citation>
    <scope>NUCLEOTIDE SEQUENCE [LARGE SCALE GENOMIC DNA]</scope>
</reference>
<organism evidence="2 3">
    <name type="scientific">Eumeta variegata</name>
    <name type="common">Bagworm moth</name>
    <name type="synonym">Eumeta japonica</name>
    <dbReference type="NCBI Taxonomy" id="151549"/>
    <lineage>
        <taxon>Eukaryota</taxon>
        <taxon>Metazoa</taxon>
        <taxon>Ecdysozoa</taxon>
        <taxon>Arthropoda</taxon>
        <taxon>Hexapoda</taxon>
        <taxon>Insecta</taxon>
        <taxon>Pterygota</taxon>
        <taxon>Neoptera</taxon>
        <taxon>Endopterygota</taxon>
        <taxon>Lepidoptera</taxon>
        <taxon>Glossata</taxon>
        <taxon>Ditrysia</taxon>
        <taxon>Tineoidea</taxon>
        <taxon>Psychidae</taxon>
        <taxon>Oiketicinae</taxon>
        <taxon>Eumeta</taxon>
    </lineage>
</organism>
<evidence type="ECO:0000313" key="2">
    <source>
        <dbReference type="EMBL" id="GBP86469.1"/>
    </source>
</evidence>
<accession>A0A4C1ZHS9</accession>
<sequence length="175" mass="19490">MFSSLLEEYILSHGCCHKQQLTVETATDHRYINRIPLQVVCSCGVQKLITSQSPMRFRRYHSTIVRRRTSISVRTQSLISQSDHLSISVRSSVRSQPDPQPDSIRSQFDLIRPCPISCPTSLDLSSIPCPTPSLSHPILPDLSSISVRPQPDLSPISASTSPDLTRSHPISPDFT</sequence>
<evidence type="ECO:0000313" key="3">
    <source>
        <dbReference type="Proteomes" id="UP000299102"/>
    </source>
</evidence>
<evidence type="ECO:0000256" key="1">
    <source>
        <dbReference type="SAM" id="MobiDB-lite"/>
    </source>
</evidence>
<dbReference type="AlphaFoldDB" id="A0A4C1ZHS9"/>
<comment type="caution">
    <text evidence="2">The sequence shown here is derived from an EMBL/GenBank/DDBJ whole genome shotgun (WGS) entry which is preliminary data.</text>
</comment>
<dbReference type="Proteomes" id="UP000299102">
    <property type="component" value="Unassembled WGS sequence"/>
</dbReference>
<feature type="region of interest" description="Disordered" evidence="1">
    <location>
        <begin position="145"/>
        <end position="175"/>
    </location>
</feature>
<name>A0A4C1ZHS9_EUMVA</name>
<dbReference type="EMBL" id="BGZK01001797">
    <property type="protein sequence ID" value="GBP86469.1"/>
    <property type="molecule type" value="Genomic_DNA"/>
</dbReference>
<keyword evidence="3" id="KW-1185">Reference proteome</keyword>
<gene>
    <name evidence="2" type="ORF">EVAR_52394_1</name>
</gene>
<protein>
    <submittedName>
        <fullName evidence="2">Uncharacterized protein</fullName>
    </submittedName>
</protein>
<proteinExistence type="predicted"/>